<keyword evidence="3" id="KW-1185">Reference proteome</keyword>
<comment type="caution">
    <text evidence="2">The sequence shown here is derived from an EMBL/GenBank/DDBJ whole genome shotgun (WGS) entry which is preliminary data.</text>
</comment>
<feature type="compositionally biased region" description="Polar residues" evidence="1">
    <location>
        <begin position="163"/>
        <end position="181"/>
    </location>
</feature>
<reference evidence="2" key="1">
    <citation type="journal article" date="2021" name="Genome Biol. Evol.">
        <title>A High-Quality Reference Genome for a Parasitic Bivalve with Doubly Uniparental Inheritance (Bivalvia: Unionida).</title>
        <authorList>
            <person name="Smith C.H."/>
        </authorList>
    </citation>
    <scope>NUCLEOTIDE SEQUENCE</scope>
    <source>
        <strain evidence="2">CHS0354</strain>
    </source>
</reference>
<accession>A0AAE0SDU1</accession>
<reference evidence="2" key="2">
    <citation type="journal article" date="2021" name="Genome Biol. Evol.">
        <title>Developing a high-quality reference genome for a parasitic bivalve with doubly uniparental inheritance (Bivalvia: Unionida).</title>
        <authorList>
            <person name="Smith C.H."/>
        </authorList>
    </citation>
    <scope>NUCLEOTIDE SEQUENCE</scope>
    <source>
        <strain evidence="2">CHS0354</strain>
        <tissue evidence="2">Mantle</tissue>
    </source>
</reference>
<feature type="compositionally biased region" description="Basic and acidic residues" evidence="1">
    <location>
        <begin position="333"/>
        <end position="346"/>
    </location>
</feature>
<evidence type="ECO:0000313" key="3">
    <source>
        <dbReference type="Proteomes" id="UP001195483"/>
    </source>
</evidence>
<feature type="compositionally biased region" description="Basic and acidic residues" evidence="1">
    <location>
        <begin position="182"/>
        <end position="195"/>
    </location>
</feature>
<proteinExistence type="predicted"/>
<dbReference type="PANTHER" id="PTHR35824">
    <property type="entry name" value="MEMBRANE-ANCHORED JUNCTION PROTEIN MAJIN"/>
    <property type="match status" value="1"/>
</dbReference>
<sequence>MPLSTYPFLKDDTRLILHKDTVFKVKVKYVDFKIIKNVNFPFTEQAAHQQIEQVLRAVFYADERNSDLKPILTEHLLITPVKVPWKAARYFGFKKDGTVLKTFPFVFEIDVRVRDEIVENVRKATIKSAIIQQPSKRDDKKDQTFQKRFSENRIEKQLNNEIVEDNSSTANPSKPSTSNTALERDETGRFHRVIDGNRNQSPQEQLTTSECVKKYKEILQKAQSKTDTQKNTADQEVHSPFTVMAAVSPSNLESQGGSETLKQPSQTKRNSRSKDKSSQSPCNREITPQRNEDVSGRGNKNKIINLEDISKIDADLEMEQSEKPVIPRLSTKRCFDEKGTENEKARSVSMNKSKRTYQSSRTKATENSTSMSGSYSEKEQHIGKRLRSVNQTEKYKLSFKMSHRNDNSPRDNVLVGVDNNQNELHGHKIKSVHNKNPIETNSSTNKNVVTKDIKRKRKGNSGVQRKMVLKNLTDRIQTRSQIAELNATKVTEKRHMPLKKVHKIKTQSKSEETNTFSLGLHRCDEEINAQSALSPRISHVRPFKSAKSDEKQIPPGSPLRNSRNLDGQVLDENLNPNTSNQAQRTRGQECQIGDETDRLLNMSLRNPPERRISNRRSLDRYMIEREELEETLKLQQLAQSTSPRRSSRILAKTSKASSRKRSGLWDMVETFIYPVKKLLKSE</sequence>
<dbReference type="GO" id="GO:0005637">
    <property type="term" value="C:nuclear inner membrane"/>
    <property type="evidence" value="ECO:0007669"/>
    <property type="project" value="TreeGrafter"/>
</dbReference>
<feature type="region of interest" description="Disordered" evidence="1">
    <location>
        <begin position="323"/>
        <end position="390"/>
    </location>
</feature>
<name>A0AAE0SDU1_9BIVA</name>
<dbReference type="GO" id="GO:0003677">
    <property type="term" value="F:DNA binding"/>
    <property type="evidence" value="ECO:0007669"/>
    <property type="project" value="InterPro"/>
</dbReference>
<dbReference type="EMBL" id="JAEAOA010002349">
    <property type="protein sequence ID" value="KAK3589510.1"/>
    <property type="molecule type" value="Genomic_DNA"/>
</dbReference>
<feature type="region of interest" description="Disordered" evidence="1">
    <location>
        <begin position="534"/>
        <end position="589"/>
    </location>
</feature>
<feature type="region of interest" description="Disordered" evidence="1">
    <location>
        <begin position="249"/>
        <end position="299"/>
    </location>
</feature>
<evidence type="ECO:0000256" key="1">
    <source>
        <dbReference type="SAM" id="MobiDB-lite"/>
    </source>
</evidence>
<dbReference type="PANTHER" id="PTHR35824:SF1">
    <property type="entry name" value="MEMBRANE-ANCHORED JUNCTION PROTEIN"/>
    <property type="match status" value="1"/>
</dbReference>
<gene>
    <name evidence="2" type="ORF">CHS0354_041630</name>
</gene>
<evidence type="ECO:0000313" key="2">
    <source>
        <dbReference type="EMBL" id="KAK3589510.1"/>
    </source>
</evidence>
<feature type="compositionally biased region" description="Polar residues" evidence="1">
    <location>
        <begin position="278"/>
        <end position="289"/>
    </location>
</feature>
<feature type="compositionally biased region" description="Polar residues" evidence="1">
    <location>
        <begin position="348"/>
        <end position="375"/>
    </location>
</feature>
<reference evidence="2" key="3">
    <citation type="submission" date="2023-05" db="EMBL/GenBank/DDBJ databases">
        <authorList>
            <person name="Smith C.H."/>
        </authorList>
    </citation>
    <scope>NUCLEOTIDE SEQUENCE</scope>
    <source>
        <strain evidence="2">CHS0354</strain>
        <tissue evidence="2">Mantle</tissue>
    </source>
</reference>
<dbReference type="Proteomes" id="UP001195483">
    <property type="component" value="Unassembled WGS sequence"/>
</dbReference>
<protein>
    <submittedName>
        <fullName evidence="2">Uncharacterized protein</fullName>
    </submittedName>
</protein>
<dbReference type="GO" id="GO:0007129">
    <property type="term" value="P:homologous chromosome pairing at meiosis"/>
    <property type="evidence" value="ECO:0007669"/>
    <property type="project" value="TreeGrafter"/>
</dbReference>
<feature type="compositionally biased region" description="Polar residues" evidence="1">
    <location>
        <begin position="574"/>
        <end position="585"/>
    </location>
</feature>
<organism evidence="2 3">
    <name type="scientific">Potamilus streckersoni</name>
    <dbReference type="NCBI Taxonomy" id="2493646"/>
    <lineage>
        <taxon>Eukaryota</taxon>
        <taxon>Metazoa</taxon>
        <taxon>Spiralia</taxon>
        <taxon>Lophotrochozoa</taxon>
        <taxon>Mollusca</taxon>
        <taxon>Bivalvia</taxon>
        <taxon>Autobranchia</taxon>
        <taxon>Heteroconchia</taxon>
        <taxon>Palaeoheterodonta</taxon>
        <taxon>Unionida</taxon>
        <taxon>Unionoidea</taxon>
        <taxon>Unionidae</taxon>
        <taxon>Ambleminae</taxon>
        <taxon>Lampsilini</taxon>
        <taxon>Potamilus</taxon>
    </lineage>
</organism>
<feature type="compositionally biased region" description="Polar residues" evidence="1">
    <location>
        <begin position="197"/>
        <end position="209"/>
    </location>
</feature>
<dbReference type="AlphaFoldDB" id="A0AAE0SDU1"/>
<feature type="compositionally biased region" description="Polar residues" evidence="1">
    <location>
        <begin position="249"/>
        <end position="268"/>
    </location>
</feature>
<feature type="region of interest" description="Disordered" evidence="1">
    <location>
        <begin position="163"/>
        <end position="209"/>
    </location>
</feature>
<dbReference type="InterPro" id="IPR027816">
    <property type="entry name" value="MAJIN"/>
</dbReference>
<dbReference type="GO" id="GO:0070197">
    <property type="term" value="P:meiotic attachment of telomere to nuclear envelope"/>
    <property type="evidence" value="ECO:0007669"/>
    <property type="project" value="TreeGrafter"/>
</dbReference>